<sequence length="148" mass="16318">MGKDNLSKEQTIFSLIIDGKIPSYKLYEDELVIAILDINPFSPGHTLIIPKEAAETLDKLSTKSASAIGAILPKLSRAILDITGAKEFNVLQNNGVNAYQSVFHVHFHIIPKYEDGSGLQFPFQSSPIDHDEATLLSEKIRQLILEGT</sequence>
<feature type="domain" description="HIT" evidence="4">
    <location>
        <begin position="12"/>
        <end position="119"/>
    </location>
</feature>
<dbReference type="PRINTS" id="PR00332">
    <property type="entry name" value="HISTRIAD"/>
</dbReference>
<dbReference type="PROSITE" id="PS51084">
    <property type="entry name" value="HIT_2"/>
    <property type="match status" value="1"/>
</dbReference>
<feature type="short sequence motif" description="Histidine triad motif" evidence="2 3">
    <location>
        <begin position="104"/>
        <end position="108"/>
    </location>
</feature>
<dbReference type="Gene3D" id="3.30.428.10">
    <property type="entry name" value="HIT-like"/>
    <property type="match status" value="1"/>
</dbReference>
<evidence type="ECO:0000313" key="5">
    <source>
        <dbReference type="EMBL" id="ANV78705.1"/>
    </source>
</evidence>
<evidence type="ECO:0000256" key="3">
    <source>
        <dbReference type="PROSITE-ProRule" id="PRU00464"/>
    </source>
</evidence>
<reference evidence="5" key="2">
    <citation type="journal article" date="2015" name="ISME J.">
        <title>A new class of marine Euryarchaeota group II from the Mediterranean deep chlorophyll maximum.</title>
        <authorList>
            <person name="Martin-Cuadrado A.B."/>
            <person name="Garcia-Heredia I."/>
            <person name="Molto A.G."/>
            <person name="Lopez-Ubeda R."/>
            <person name="Kimes N."/>
            <person name="Lopez-Garcia P."/>
            <person name="Moreira D."/>
            <person name="Rodriguez-Valera F."/>
        </authorList>
    </citation>
    <scope>NUCLEOTIDE SEQUENCE</scope>
</reference>
<keyword evidence="5" id="KW-0378">Hydrolase</keyword>
<evidence type="ECO:0000256" key="2">
    <source>
        <dbReference type="PIRSR" id="PIRSR601310-3"/>
    </source>
</evidence>
<protein>
    <submittedName>
        <fullName evidence="5">HIT family hydrolase diadenosine tetraphosphate hydrolase</fullName>
    </submittedName>
</protein>
<dbReference type="GO" id="GO:0009117">
    <property type="term" value="P:nucleotide metabolic process"/>
    <property type="evidence" value="ECO:0007669"/>
    <property type="project" value="TreeGrafter"/>
</dbReference>
<dbReference type="InterPro" id="IPR011146">
    <property type="entry name" value="HIT-like"/>
</dbReference>
<dbReference type="PANTHER" id="PTHR46648">
    <property type="entry name" value="HIT FAMILY PROTEIN 1"/>
    <property type="match status" value="1"/>
</dbReference>
<dbReference type="AlphaFoldDB" id="A0A1B1T8V3"/>
<dbReference type="Pfam" id="PF01230">
    <property type="entry name" value="HIT"/>
    <property type="match status" value="1"/>
</dbReference>
<dbReference type="PANTHER" id="PTHR46648:SF1">
    <property type="entry name" value="ADENOSINE 5'-MONOPHOSPHORAMIDASE HNT1"/>
    <property type="match status" value="1"/>
</dbReference>
<accession>A0A1B1T8V3</accession>
<dbReference type="GO" id="GO:0016787">
    <property type="term" value="F:hydrolase activity"/>
    <property type="evidence" value="ECO:0007669"/>
    <property type="project" value="UniProtKB-KW"/>
</dbReference>
<evidence type="ECO:0000256" key="1">
    <source>
        <dbReference type="PIRSR" id="PIRSR601310-1"/>
    </source>
</evidence>
<dbReference type="EMBL" id="KP211794">
    <property type="protein sequence ID" value="ANV78705.1"/>
    <property type="molecule type" value="Genomic_DNA"/>
</dbReference>
<dbReference type="InterPro" id="IPR001310">
    <property type="entry name" value="Histidine_triad_HIT"/>
</dbReference>
<dbReference type="PROSITE" id="PS00892">
    <property type="entry name" value="HIT_1"/>
    <property type="match status" value="1"/>
</dbReference>
<name>A0A1B1T8V3_9ARCH</name>
<reference evidence="5" key="1">
    <citation type="submission" date="2014-11" db="EMBL/GenBank/DDBJ databases">
        <authorList>
            <person name="Zhu J."/>
            <person name="Qi W."/>
            <person name="Song R."/>
        </authorList>
    </citation>
    <scope>NUCLEOTIDE SEQUENCE</scope>
</reference>
<organism evidence="5">
    <name type="scientific">uncultured Poseidoniia archaeon</name>
    <dbReference type="NCBI Taxonomy" id="1697135"/>
    <lineage>
        <taxon>Archaea</taxon>
        <taxon>Methanobacteriati</taxon>
        <taxon>Thermoplasmatota</taxon>
        <taxon>Candidatus Poseidoniia</taxon>
        <taxon>environmental samples</taxon>
    </lineage>
</organism>
<evidence type="ECO:0000259" key="4">
    <source>
        <dbReference type="PROSITE" id="PS51084"/>
    </source>
</evidence>
<dbReference type="SUPFAM" id="SSF54197">
    <property type="entry name" value="HIT-like"/>
    <property type="match status" value="1"/>
</dbReference>
<dbReference type="InterPro" id="IPR036265">
    <property type="entry name" value="HIT-like_sf"/>
</dbReference>
<dbReference type="InterPro" id="IPR019808">
    <property type="entry name" value="Histidine_triad_CS"/>
</dbReference>
<feature type="active site" description="Tele-AMP-histidine intermediate" evidence="1">
    <location>
        <position position="106"/>
    </location>
</feature>
<proteinExistence type="predicted"/>